<evidence type="ECO:0000256" key="2">
    <source>
        <dbReference type="ARBA" id="ARBA00001947"/>
    </source>
</evidence>
<feature type="binding site" evidence="17">
    <location>
        <position position="178"/>
    </location>
    <ligand>
        <name>Cu(2+)</name>
        <dbReference type="ChEBI" id="CHEBI:29036"/>
        <label>1</label>
        <note>catalytic</note>
    </ligand>
</feature>
<dbReference type="InterPro" id="IPR000720">
    <property type="entry name" value="PHM/PAL"/>
</dbReference>
<evidence type="ECO:0000256" key="6">
    <source>
        <dbReference type="ARBA" id="ARBA00022729"/>
    </source>
</evidence>
<dbReference type="GO" id="GO:0006518">
    <property type="term" value="P:peptide metabolic process"/>
    <property type="evidence" value="ECO:0007669"/>
    <property type="project" value="InterPro"/>
</dbReference>
<dbReference type="SUPFAM" id="SSF49742">
    <property type="entry name" value="PHM/PNGase F"/>
    <property type="match status" value="2"/>
</dbReference>
<dbReference type="Proteomes" id="UP000887578">
    <property type="component" value="Unplaced"/>
</dbReference>
<dbReference type="InterPro" id="IPR024548">
    <property type="entry name" value="Cu2_monoox_C"/>
</dbReference>
<evidence type="ECO:0000256" key="7">
    <source>
        <dbReference type="ARBA" id="ARBA00022737"/>
    </source>
</evidence>
<dbReference type="WBParaSite" id="PDA_v2.g6530.t1">
    <property type="protein sequence ID" value="PDA_v2.g6530.t1"/>
    <property type="gene ID" value="PDA_v2.g6530"/>
</dbReference>
<feature type="disulfide bond" evidence="18">
    <location>
        <begin position="229"/>
        <end position="251"/>
    </location>
</feature>
<comment type="catalytic activity">
    <reaction evidence="16">
        <text>a [peptide]-C-terminal glycine + 2 L-ascorbate + O2 = a [peptide]-C-terminal (2S)-2-hydroxyglycine + 2 monodehydro-L-ascorbate radical + H2O</text>
        <dbReference type="Rhea" id="RHEA:21452"/>
        <dbReference type="Rhea" id="RHEA-COMP:13486"/>
        <dbReference type="Rhea" id="RHEA-COMP:15321"/>
        <dbReference type="ChEBI" id="CHEBI:15377"/>
        <dbReference type="ChEBI" id="CHEBI:15379"/>
        <dbReference type="ChEBI" id="CHEBI:38290"/>
        <dbReference type="ChEBI" id="CHEBI:59513"/>
        <dbReference type="ChEBI" id="CHEBI:137000"/>
        <dbReference type="ChEBI" id="CHEBI:142768"/>
        <dbReference type="EC" id="1.14.17.3"/>
    </reaction>
</comment>
<keyword evidence="22" id="KW-1185">Reference proteome</keyword>
<evidence type="ECO:0000256" key="14">
    <source>
        <dbReference type="ARBA" id="ARBA00023239"/>
    </source>
</evidence>
<dbReference type="InterPro" id="IPR008977">
    <property type="entry name" value="PHM/PNGase_F_dom_sf"/>
</dbReference>
<evidence type="ECO:0000256" key="3">
    <source>
        <dbReference type="ARBA" id="ARBA00006026"/>
    </source>
</evidence>
<keyword evidence="5 17" id="KW-0479">Metal-binding</keyword>
<dbReference type="Gene3D" id="2.120.10.30">
    <property type="entry name" value="TolB, C-terminal domain"/>
    <property type="match status" value="1"/>
</dbReference>
<dbReference type="InterPro" id="IPR011042">
    <property type="entry name" value="6-blade_b-propeller_TolB-like"/>
</dbReference>
<dbReference type="AlphaFoldDB" id="A0A914QRJ6"/>
<evidence type="ECO:0000256" key="11">
    <source>
        <dbReference type="ARBA" id="ARBA00023033"/>
    </source>
</evidence>
<proteinExistence type="inferred from homology"/>
<protein>
    <submittedName>
        <fullName evidence="23">Peptidylglycine monooxygenase</fullName>
    </submittedName>
</protein>
<keyword evidence="6" id="KW-0732">Signal</keyword>
<dbReference type="PANTHER" id="PTHR10680:SF14">
    <property type="entry name" value="PEPTIDYL-GLYCINE ALPHA-AMIDATING MONOOXYGENASE"/>
    <property type="match status" value="1"/>
</dbReference>
<dbReference type="InterPro" id="IPR036939">
    <property type="entry name" value="Cu2_ascorb_mOase_N_sf"/>
</dbReference>
<evidence type="ECO:0000256" key="12">
    <source>
        <dbReference type="ARBA" id="ARBA00023157"/>
    </source>
</evidence>
<keyword evidence="15" id="KW-0511">Multifunctional enzyme</keyword>
<dbReference type="PRINTS" id="PR00790">
    <property type="entry name" value="PAMONOXGNASE"/>
</dbReference>
<keyword evidence="11" id="KW-0503">Monooxygenase</keyword>
<dbReference type="GO" id="GO:0005507">
    <property type="term" value="F:copper ion binding"/>
    <property type="evidence" value="ECO:0007669"/>
    <property type="project" value="InterPro"/>
</dbReference>
<feature type="binding site" evidence="17">
    <location>
        <position position="176"/>
    </location>
    <ligand>
        <name>Cu(2+)</name>
        <dbReference type="ChEBI" id="CHEBI:29036"/>
        <label>1</label>
        <note>catalytic</note>
    </ligand>
</feature>
<evidence type="ECO:0000256" key="13">
    <source>
        <dbReference type="ARBA" id="ARBA00023180"/>
    </source>
</evidence>
<dbReference type="InterPro" id="IPR000323">
    <property type="entry name" value="Cu2_ascorb_mOase_N"/>
</dbReference>
<keyword evidence="10 17" id="KW-0186">Copper</keyword>
<keyword evidence="7" id="KW-0677">Repeat</keyword>
<comment type="similarity">
    <text evidence="3">In the C-terminal section; belongs to the peptidyl-alpha-hydroxyglycine alpha-amidating lyase family.</text>
</comment>
<organism evidence="22 23">
    <name type="scientific">Panagrolaimus davidi</name>
    <dbReference type="NCBI Taxonomy" id="227884"/>
    <lineage>
        <taxon>Eukaryota</taxon>
        <taxon>Metazoa</taxon>
        <taxon>Ecdysozoa</taxon>
        <taxon>Nematoda</taxon>
        <taxon>Chromadorea</taxon>
        <taxon>Rhabditida</taxon>
        <taxon>Tylenchina</taxon>
        <taxon>Panagrolaimomorpha</taxon>
        <taxon>Panagrolaimoidea</taxon>
        <taxon>Panagrolaimidae</taxon>
        <taxon>Panagrolaimus</taxon>
    </lineage>
</organism>
<dbReference type="Pfam" id="PF03712">
    <property type="entry name" value="Cu2_monoox_C"/>
    <property type="match status" value="1"/>
</dbReference>
<feature type="domain" description="Copper type II ascorbate-dependent monooxygenase C-terminal" evidence="21">
    <location>
        <begin position="140"/>
        <end position="266"/>
    </location>
</feature>
<evidence type="ECO:0000313" key="22">
    <source>
        <dbReference type="Proteomes" id="UP000887578"/>
    </source>
</evidence>
<keyword evidence="9" id="KW-0560">Oxidoreductase</keyword>
<dbReference type="InterPro" id="IPR001258">
    <property type="entry name" value="NHL_repeat"/>
</dbReference>
<feature type="disulfide bond" evidence="18">
    <location>
        <begin position="160"/>
        <end position="273"/>
    </location>
</feature>
<evidence type="ECO:0000259" key="21">
    <source>
        <dbReference type="Pfam" id="PF03712"/>
    </source>
</evidence>
<dbReference type="PROSITE" id="PS51125">
    <property type="entry name" value="NHL"/>
    <property type="match status" value="1"/>
</dbReference>
<evidence type="ECO:0000259" key="20">
    <source>
        <dbReference type="Pfam" id="PF01082"/>
    </source>
</evidence>
<dbReference type="Pfam" id="PF01436">
    <property type="entry name" value="NHL"/>
    <property type="match status" value="1"/>
</dbReference>
<evidence type="ECO:0000256" key="5">
    <source>
        <dbReference type="ARBA" id="ARBA00022723"/>
    </source>
</evidence>
<keyword evidence="8" id="KW-0862">Zinc</keyword>
<evidence type="ECO:0000256" key="4">
    <source>
        <dbReference type="ARBA" id="ARBA00010263"/>
    </source>
</evidence>
<dbReference type="PANTHER" id="PTHR10680">
    <property type="entry name" value="PEPTIDYL-GLYCINE ALPHA-AMIDATING MONOOXYGENASE"/>
    <property type="match status" value="1"/>
</dbReference>
<dbReference type="GO" id="GO:0004598">
    <property type="term" value="F:peptidylamidoglycolate lyase activity"/>
    <property type="evidence" value="ECO:0007669"/>
    <property type="project" value="UniProtKB-EC"/>
</dbReference>
<accession>A0A914QRJ6</accession>
<evidence type="ECO:0000256" key="9">
    <source>
        <dbReference type="ARBA" id="ARBA00023002"/>
    </source>
</evidence>
<evidence type="ECO:0000313" key="23">
    <source>
        <dbReference type="WBParaSite" id="PDA_v2.g6530.t1"/>
    </source>
</evidence>
<feature type="domain" description="Copper type II ascorbate-dependent monooxygenase N-terminal" evidence="20">
    <location>
        <begin position="9"/>
        <end position="111"/>
    </location>
</feature>
<dbReference type="Pfam" id="PF01082">
    <property type="entry name" value="Cu2_monooxygen"/>
    <property type="match status" value="1"/>
</dbReference>
<evidence type="ECO:0000256" key="19">
    <source>
        <dbReference type="PROSITE-ProRule" id="PRU00504"/>
    </source>
</evidence>
<name>A0A914QRJ6_9BILA</name>
<dbReference type="InterPro" id="IPR020611">
    <property type="entry name" value="Cu2_ascorb_mOase_CS-1"/>
</dbReference>
<feature type="disulfide bond" evidence="18">
    <location>
        <begin position="50"/>
        <end position="66"/>
    </location>
</feature>
<dbReference type="Gene3D" id="2.60.120.230">
    <property type="match status" value="1"/>
</dbReference>
<evidence type="ECO:0000256" key="8">
    <source>
        <dbReference type="ARBA" id="ARBA00022833"/>
    </source>
</evidence>
<dbReference type="PROSITE" id="PS00084">
    <property type="entry name" value="CU2_MONOOXYGENASE_1"/>
    <property type="match status" value="1"/>
</dbReference>
<keyword evidence="14" id="KW-0456">Lyase</keyword>
<feature type="binding site" evidence="17">
    <location>
        <position position="250"/>
    </location>
    <ligand>
        <name>Cu(2+)</name>
        <dbReference type="ChEBI" id="CHEBI:29036"/>
        <label>1</label>
        <note>catalytic</note>
    </ligand>
</feature>
<sequence>MHFDIQINGYEPTKDADYVNVAINAPPGYIIKFETFASGDRVHHMSLFGCTLPAYNTSFWKGHETCSGLSHILYAWARNAPSFQLPKDIAFSIGNEGDQIHYLVLQIHYAHAFEGNVKDFSGIKLHLSKNRPKYIAQVYDLDSNEKIPPGLNAAYINMSCYYHGKSTLHPIAFLSHTHRMGRLMSAFVKHSSNNQWEMIGKRNPQWPQLFQKIKKPLEIKNGDLIAAMCRFDSRNKTKFISMGHKADDEMCNFYIMFYRLADEPDPFPNGTYCDGNENPMIVRNEYPEKGTIMLPFHPEWEHSAHQRTKPFGILEEMKLKNLGKHAFGQISSIAFDSKGNIIIFHRGVKVSNANLFDKNNILFDKSPISGAAIIVAKENGDDMEFVEAFGENLFYVPSGIFIDSKDNYYTVDEGSHQVIKWQRFNSKFVAVLTLGEKFIPGSDTKHFCKPSAIAIAEKDGSIFVADGYCNNNRIIHFSKNGKFIGEFGESSPTFYGIKGRQLPDHRFNIPHDIVLYGEKIYVSGTENSQVQIYETSNYSKAPEIIRSQLFENVYAFDYSPG</sequence>
<reference evidence="23" key="1">
    <citation type="submission" date="2022-11" db="UniProtKB">
        <authorList>
            <consortium name="WormBaseParasite"/>
        </authorList>
    </citation>
    <scope>IDENTIFICATION</scope>
</reference>
<evidence type="ECO:0000256" key="10">
    <source>
        <dbReference type="ARBA" id="ARBA00023008"/>
    </source>
</evidence>
<evidence type="ECO:0000256" key="18">
    <source>
        <dbReference type="PIRSR" id="PIRSR600720-3"/>
    </source>
</evidence>
<dbReference type="GO" id="GO:0005576">
    <property type="term" value="C:extracellular region"/>
    <property type="evidence" value="ECO:0007669"/>
    <property type="project" value="TreeGrafter"/>
</dbReference>
<dbReference type="InterPro" id="IPR014784">
    <property type="entry name" value="Cu2_ascorb_mOase-like_C"/>
</dbReference>
<dbReference type="GO" id="GO:0016020">
    <property type="term" value="C:membrane"/>
    <property type="evidence" value="ECO:0007669"/>
    <property type="project" value="InterPro"/>
</dbReference>
<dbReference type="GO" id="GO:0004504">
    <property type="term" value="F:peptidylglycine monooxygenase activity"/>
    <property type="evidence" value="ECO:0007669"/>
    <property type="project" value="UniProtKB-EC"/>
</dbReference>
<evidence type="ECO:0000256" key="1">
    <source>
        <dbReference type="ARBA" id="ARBA00000686"/>
    </source>
</evidence>
<feature type="binding site" evidence="17">
    <location>
        <position position="108"/>
    </location>
    <ligand>
        <name>Cu(2+)</name>
        <dbReference type="ChEBI" id="CHEBI:29036"/>
        <label>1</label>
        <note>catalytic</note>
    </ligand>
</feature>
<feature type="repeat" description="NHL" evidence="19">
    <location>
        <begin position="441"/>
        <end position="480"/>
    </location>
</feature>
<dbReference type="Gene3D" id="2.60.120.310">
    <property type="entry name" value="Copper type II, ascorbate-dependent monooxygenase, N-terminal domain"/>
    <property type="match status" value="1"/>
</dbReference>
<keyword evidence="13" id="KW-0325">Glycoprotein</keyword>
<keyword evidence="12 18" id="KW-1015">Disulfide bond</keyword>
<dbReference type="SUPFAM" id="SSF63825">
    <property type="entry name" value="YWTD domain"/>
    <property type="match status" value="1"/>
</dbReference>
<comment type="catalytic activity">
    <reaction evidence="1">
        <text>a [peptide]-C-terminal (2S)-2-hydroxyglycine = a [peptide]-C-terminal amide + glyoxylate</text>
        <dbReference type="Rhea" id="RHEA:20924"/>
        <dbReference type="Rhea" id="RHEA-COMP:13485"/>
        <dbReference type="Rhea" id="RHEA-COMP:15321"/>
        <dbReference type="ChEBI" id="CHEBI:36655"/>
        <dbReference type="ChEBI" id="CHEBI:137001"/>
        <dbReference type="ChEBI" id="CHEBI:142768"/>
        <dbReference type="EC" id="4.3.2.5"/>
    </reaction>
</comment>
<comment type="cofactor">
    <cofactor evidence="2">
        <name>Zn(2+)</name>
        <dbReference type="ChEBI" id="CHEBI:29105"/>
    </cofactor>
</comment>
<feature type="binding site" evidence="17">
    <location>
        <position position="44"/>
    </location>
    <ligand>
        <name>Cu(2+)</name>
        <dbReference type="ChEBI" id="CHEBI:29036"/>
        <label>1</label>
        <note>catalytic</note>
    </ligand>
</feature>
<evidence type="ECO:0000256" key="15">
    <source>
        <dbReference type="ARBA" id="ARBA00023268"/>
    </source>
</evidence>
<evidence type="ECO:0000256" key="17">
    <source>
        <dbReference type="PIRSR" id="PIRSR600720-2"/>
    </source>
</evidence>
<feature type="binding site" evidence="17">
    <location>
        <position position="43"/>
    </location>
    <ligand>
        <name>Cu(2+)</name>
        <dbReference type="ChEBI" id="CHEBI:29036"/>
        <label>1</label>
        <note>catalytic</note>
    </ligand>
</feature>
<evidence type="ECO:0000256" key="16">
    <source>
        <dbReference type="ARBA" id="ARBA00048431"/>
    </source>
</evidence>
<comment type="similarity">
    <text evidence="4">In the N-terminal section; belongs to the copper type II ascorbate-dependent monooxygenase family.</text>
</comment>
<comment type="cofactor">
    <cofactor evidence="17">
        <name>Cu(2+)</name>
        <dbReference type="ChEBI" id="CHEBI:29036"/>
    </cofactor>
    <text evidence="17">Binds 2 Cu(2+) ions per subunit.</text>
</comment>